<dbReference type="CDD" id="cd00158">
    <property type="entry name" value="RHOD"/>
    <property type="match status" value="1"/>
</dbReference>
<sequence length="192" mass="20816">MGRKSLLTILAVFAAATMVIAVSSGVAEQKPTVAKSCSLPGCHTPQDKVLRGNAGGVSAKAETIQINTGVVWTVKFSDATKIANWDKPINKIPRNKEIAITYTEKDGQLYAIAIAVKPPVKVPPEKLLNVEDMKRFLAEGKALIIDARPAPRYHEGHIPGAINIWDAEFDKNINKLPKEKDALIVYYCAGPT</sequence>
<dbReference type="EMBL" id="BLAB01000001">
    <property type="protein sequence ID" value="GER93336.1"/>
    <property type="molecule type" value="Genomic_DNA"/>
</dbReference>
<protein>
    <submittedName>
        <fullName evidence="2">Rhodanese-like domain-containing protein</fullName>
    </submittedName>
</protein>
<dbReference type="AlphaFoldDB" id="A0A5J4L703"/>
<gene>
    <name evidence="2" type="ORF">A45J_1074</name>
</gene>
<name>A0A5J4L703_9ZZZZ</name>
<dbReference type="GO" id="GO:0004792">
    <property type="term" value="F:thiosulfate-cyanide sulfurtransferase activity"/>
    <property type="evidence" value="ECO:0007669"/>
    <property type="project" value="InterPro"/>
</dbReference>
<dbReference type="PROSITE" id="PS00380">
    <property type="entry name" value="RHODANESE_1"/>
    <property type="match status" value="1"/>
</dbReference>
<dbReference type="Pfam" id="PF00581">
    <property type="entry name" value="Rhodanese"/>
    <property type="match status" value="1"/>
</dbReference>
<organism evidence="2">
    <name type="scientific">hot springs metagenome</name>
    <dbReference type="NCBI Taxonomy" id="433727"/>
    <lineage>
        <taxon>unclassified sequences</taxon>
        <taxon>metagenomes</taxon>
        <taxon>ecological metagenomes</taxon>
    </lineage>
</organism>
<evidence type="ECO:0000313" key="2">
    <source>
        <dbReference type="EMBL" id="GER93336.1"/>
    </source>
</evidence>
<comment type="caution">
    <text evidence="2">The sequence shown here is derived from an EMBL/GenBank/DDBJ whole genome shotgun (WGS) entry which is preliminary data.</text>
</comment>
<dbReference type="InterPro" id="IPR001307">
    <property type="entry name" value="Thiosulphate_STrfase_CS"/>
</dbReference>
<accession>A0A5J4L703</accession>
<reference evidence="2" key="1">
    <citation type="submission" date="2019-10" db="EMBL/GenBank/DDBJ databases">
        <title>Metagenomic sequencing of thiosulfate-disproportionating enrichment culture.</title>
        <authorList>
            <person name="Umezawa K."/>
            <person name="Kojima H."/>
            <person name="Fukui M."/>
        </authorList>
    </citation>
    <scope>NUCLEOTIDE SEQUENCE</scope>
    <source>
        <strain evidence="2">45J</strain>
    </source>
</reference>
<feature type="domain" description="Rhodanese" evidence="1">
    <location>
        <begin position="138"/>
        <end position="190"/>
    </location>
</feature>
<dbReference type="SUPFAM" id="SSF52821">
    <property type="entry name" value="Rhodanese/Cell cycle control phosphatase"/>
    <property type="match status" value="1"/>
</dbReference>
<proteinExistence type="predicted"/>
<dbReference type="InterPro" id="IPR036873">
    <property type="entry name" value="Rhodanese-like_dom_sf"/>
</dbReference>
<evidence type="ECO:0000259" key="1">
    <source>
        <dbReference type="PROSITE" id="PS50206"/>
    </source>
</evidence>
<dbReference type="PROSITE" id="PS50206">
    <property type="entry name" value="RHODANESE_3"/>
    <property type="match status" value="1"/>
</dbReference>
<dbReference type="InterPro" id="IPR001763">
    <property type="entry name" value="Rhodanese-like_dom"/>
</dbReference>
<dbReference type="Gene3D" id="3.40.250.10">
    <property type="entry name" value="Rhodanese-like domain"/>
    <property type="match status" value="1"/>
</dbReference>